<protein>
    <submittedName>
        <fullName evidence="1">(Mediterranean fruit fly) hypothetical protein</fullName>
    </submittedName>
</protein>
<dbReference type="Proteomes" id="UP000606786">
    <property type="component" value="Unassembled WGS sequence"/>
</dbReference>
<sequence length="171" mass="19229">MAVGGRKSHGRCQATETDATLLGCNKLNDKTRRAGEYSAGQPVDRIEKQTISMKTCGRRLTLGGGGTQEKIEINVMENNTTKYLSQKKYYRPSRECKPNNSDADDNSIRQAISKQQQVPFGVLSGMKKVLMSANEMDYTMPNMIADFYKIAKVKEEDREKISHKELLQVCN</sequence>
<dbReference type="AlphaFoldDB" id="A0A811UA95"/>
<keyword evidence="2" id="KW-1185">Reference proteome</keyword>
<comment type="caution">
    <text evidence="1">The sequence shown here is derived from an EMBL/GenBank/DDBJ whole genome shotgun (WGS) entry which is preliminary data.</text>
</comment>
<dbReference type="EMBL" id="CAJHJT010000001">
    <property type="protein sequence ID" value="CAD6995799.1"/>
    <property type="molecule type" value="Genomic_DNA"/>
</dbReference>
<name>A0A811UA95_CERCA</name>
<gene>
    <name evidence="1" type="ORF">CCAP1982_LOCUS4503</name>
</gene>
<reference evidence="1" key="1">
    <citation type="submission" date="2020-11" db="EMBL/GenBank/DDBJ databases">
        <authorList>
            <person name="Whitehead M."/>
        </authorList>
    </citation>
    <scope>NUCLEOTIDE SEQUENCE</scope>
    <source>
        <strain evidence="1">EGII</strain>
    </source>
</reference>
<organism evidence="1 2">
    <name type="scientific">Ceratitis capitata</name>
    <name type="common">Mediterranean fruit fly</name>
    <name type="synonym">Tephritis capitata</name>
    <dbReference type="NCBI Taxonomy" id="7213"/>
    <lineage>
        <taxon>Eukaryota</taxon>
        <taxon>Metazoa</taxon>
        <taxon>Ecdysozoa</taxon>
        <taxon>Arthropoda</taxon>
        <taxon>Hexapoda</taxon>
        <taxon>Insecta</taxon>
        <taxon>Pterygota</taxon>
        <taxon>Neoptera</taxon>
        <taxon>Endopterygota</taxon>
        <taxon>Diptera</taxon>
        <taxon>Brachycera</taxon>
        <taxon>Muscomorpha</taxon>
        <taxon>Tephritoidea</taxon>
        <taxon>Tephritidae</taxon>
        <taxon>Ceratitis</taxon>
        <taxon>Ceratitis</taxon>
    </lineage>
</organism>
<evidence type="ECO:0000313" key="2">
    <source>
        <dbReference type="Proteomes" id="UP000606786"/>
    </source>
</evidence>
<proteinExistence type="predicted"/>
<evidence type="ECO:0000313" key="1">
    <source>
        <dbReference type="EMBL" id="CAD6995799.1"/>
    </source>
</evidence>
<accession>A0A811UA95</accession>